<dbReference type="EMBL" id="FNHG01000008">
    <property type="protein sequence ID" value="SDM28415.1"/>
    <property type="molecule type" value="Genomic_DNA"/>
</dbReference>
<organism evidence="1 2">
    <name type="scientific">Maricaulis salignorans</name>
    <dbReference type="NCBI Taxonomy" id="144026"/>
    <lineage>
        <taxon>Bacteria</taxon>
        <taxon>Pseudomonadati</taxon>
        <taxon>Pseudomonadota</taxon>
        <taxon>Alphaproteobacteria</taxon>
        <taxon>Maricaulales</taxon>
        <taxon>Maricaulaceae</taxon>
        <taxon>Maricaulis</taxon>
    </lineage>
</organism>
<sequence length="197" mass="21047">MHQAMTLIAALLAQGAGPAAPEHGAIFPEGRFVERDDDGALQCEDGDAAFITIRVRQVRRLDFLAAAIYEASAGLVSFNLDADPEPQPLYAIHEAEMPARHGVAGEALIGAARITTAGRYEDDVFDGSTTGALSLTLRQYEDGDIEILELWENDRRGLHSAAAPDRSIVTAGPAERGVLISTGRVLRQFGPCPAPQK</sequence>
<keyword evidence="2" id="KW-1185">Reference proteome</keyword>
<protein>
    <submittedName>
        <fullName evidence="1">Uncharacterized protein</fullName>
    </submittedName>
</protein>
<evidence type="ECO:0000313" key="2">
    <source>
        <dbReference type="Proteomes" id="UP000199759"/>
    </source>
</evidence>
<proteinExistence type="predicted"/>
<name>A0A1G9S0Z5_9PROT</name>
<evidence type="ECO:0000313" key="1">
    <source>
        <dbReference type="EMBL" id="SDM28415.1"/>
    </source>
</evidence>
<accession>A0A1G9S0Z5</accession>
<reference evidence="1 2" key="1">
    <citation type="submission" date="2016-10" db="EMBL/GenBank/DDBJ databases">
        <authorList>
            <person name="de Groot N.N."/>
        </authorList>
    </citation>
    <scope>NUCLEOTIDE SEQUENCE [LARGE SCALE GENOMIC DNA]</scope>
    <source>
        <strain evidence="1 2">DSM 16077</strain>
    </source>
</reference>
<dbReference type="AlphaFoldDB" id="A0A1G9S0Z5"/>
<dbReference type="Proteomes" id="UP000199759">
    <property type="component" value="Unassembled WGS sequence"/>
</dbReference>
<gene>
    <name evidence="1" type="ORF">SAMN04488568_10847</name>
</gene>